<proteinExistence type="predicted"/>
<keyword evidence="1" id="KW-1133">Transmembrane helix</keyword>
<keyword evidence="1" id="KW-0812">Transmembrane</keyword>
<feature type="transmembrane region" description="Helical" evidence="1">
    <location>
        <begin position="91"/>
        <end position="111"/>
    </location>
</feature>
<dbReference type="EMBL" id="CP003587">
    <property type="protein sequence ID" value="AGY56400.1"/>
    <property type="molecule type" value="Genomic_DNA"/>
</dbReference>
<dbReference type="RefSeq" id="WP_023171399.1">
    <property type="nucleotide sequence ID" value="NC_022600.1"/>
</dbReference>
<name>U5QFF3_GLOK1</name>
<accession>U5QFF3</accession>
<evidence type="ECO:0000313" key="2">
    <source>
        <dbReference type="EMBL" id="AGY56400.1"/>
    </source>
</evidence>
<keyword evidence="3" id="KW-1185">Reference proteome</keyword>
<reference evidence="2 3" key="1">
    <citation type="journal article" date="2013" name="PLoS ONE">
        <title>Cultivation and Complete Genome Sequencing of Gloeobacter kilaueensis sp. nov., from a Lava Cave in Kilauea Caldera, Hawai'i.</title>
        <authorList>
            <person name="Saw J.H."/>
            <person name="Schatz M."/>
            <person name="Brown M.V."/>
            <person name="Kunkel D.D."/>
            <person name="Foster J.S."/>
            <person name="Shick H."/>
            <person name="Christensen S."/>
            <person name="Hou S."/>
            <person name="Wan X."/>
            <person name="Donachie S.P."/>
        </authorList>
    </citation>
    <scope>NUCLEOTIDE SEQUENCE [LARGE SCALE GENOMIC DNA]</scope>
    <source>
        <strain evidence="3">JS</strain>
    </source>
</reference>
<feature type="transmembrane region" description="Helical" evidence="1">
    <location>
        <begin position="58"/>
        <end position="79"/>
    </location>
</feature>
<dbReference type="Proteomes" id="UP000017396">
    <property type="component" value="Chromosome"/>
</dbReference>
<feature type="transmembrane region" description="Helical" evidence="1">
    <location>
        <begin position="117"/>
        <end position="137"/>
    </location>
</feature>
<protein>
    <submittedName>
        <fullName evidence="2">Uncharacterized protein</fullName>
    </submittedName>
</protein>
<keyword evidence="1" id="KW-0472">Membrane</keyword>
<dbReference type="HOGENOM" id="CLU_1756222_0_0_3"/>
<organism evidence="2 3">
    <name type="scientific">Gloeobacter kilaueensis (strain ATCC BAA-2537 / CCAP 1431/1 / ULC 316 / JS1)</name>
    <dbReference type="NCBI Taxonomy" id="1183438"/>
    <lineage>
        <taxon>Bacteria</taxon>
        <taxon>Bacillati</taxon>
        <taxon>Cyanobacteriota</taxon>
        <taxon>Cyanophyceae</taxon>
        <taxon>Gloeobacterales</taxon>
        <taxon>Gloeobacteraceae</taxon>
        <taxon>Gloeobacter</taxon>
    </lineage>
</organism>
<evidence type="ECO:0000313" key="3">
    <source>
        <dbReference type="Proteomes" id="UP000017396"/>
    </source>
</evidence>
<sequence>MHLLRRPATTPAPAARFKLSAVAIGSGAFLVALLNYWVLRVWSAIALWNLTDFSLPWWSAFSTANLVAALTMTGASAFLSAQLAREAPFRHALLVGLFSELMFLGLVGAYHGSLPSWYLIARVTLTVPVALVGALLSHAQKLATQPKV</sequence>
<dbReference type="AlphaFoldDB" id="U5QFF3"/>
<evidence type="ECO:0000256" key="1">
    <source>
        <dbReference type="SAM" id="Phobius"/>
    </source>
</evidence>
<dbReference type="KEGG" id="glj:GKIL_0153"/>
<feature type="transmembrane region" description="Helical" evidence="1">
    <location>
        <begin position="21"/>
        <end position="38"/>
    </location>
</feature>
<gene>
    <name evidence="2" type="ORF">GKIL_0153</name>
</gene>